<reference evidence="1 2" key="1">
    <citation type="submission" date="2015-05" db="EMBL/GenBank/DDBJ databases">
        <authorList>
            <person name="Wang D.B."/>
            <person name="Wang M."/>
        </authorList>
    </citation>
    <scope>NUCLEOTIDE SEQUENCE [LARGE SCALE GENOMIC DNA]</scope>
    <source>
        <strain evidence="1">VL1</strain>
    </source>
</reference>
<proteinExistence type="predicted"/>
<organism evidence="1 2">
    <name type="scientific">Verticillium longisporum</name>
    <name type="common">Verticillium dahliae var. longisporum</name>
    <dbReference type="NCBI Taxonomy" id="100787"/>
    <lineage>
        <taxon>Eukaryota</taxon>
        <taxon>Fungi</taxon>
        <taxon>Dikarya</taxon>
        <taxon>Ascomycota</taxon>
        <taxon>Pezizomycotina</taxon>
        <taxon>Sordariomycetes</taxon>
        <taxon>Hypocreomycetidae</taxon>
        <taxon>Glomerellales</taxon>
        <taxon>Plectosphaerellaceae</taxon>
        <taxon>Verticillium</taxon>
    </lineage>
</organism>
<sequence length="81" mass="9227">MRSLAPAAAHLQMARALVLDRLLSMAYDWKGHGSLLTNEPRRLTTQNDAKRRKTTTISSLGRNRDRYAYEAARSMKKPRAL</sequence>
<keyword evidence="2" id="KW-1185">Reference proteome</keyword>
<protein>
    <submittedName>
        <fullName evidence="1">Uncharacterized protein</fullName>
    </submittedName>
</protein>
<evidence type="ECO:0000313" key="1">
    <source>
        <dbReference type="EMBL" id="CRK14112.1"/>
    </source>
</evidence>
<evidence type="ECO:0000313" key="2">
    <source>
        <dbReference type="Proteomes" id="UP000044602"/>
    </source>
</evidence>
<accession>A0A0G4KWH3</accession>
<dbReference type="AlphaFoldDB" id="A0A0G4KWH3"/>
<dbReference type="Proteomes" id="UP000044602">
    <property type="component" value="Unassembled WGS sequence"/>
</dbReference>
<gene>
    <name evidence="1" type="ORF">BN1708_011059</name>
</gene>
<name>A0A0G4KWH3_VERLO</name>
<dbReference type="EMBL" id="CVQH01005335">
    <property type="protein sequence ID" value="CRK14112.1"/>
    <property type="molecule type" value="Genomic_DNA"/>
</dbReference>